<evidence type="ECO:0000313" key="2">
    <source>
        <dbReference type="Proteomes" id="UP000479710"/>
    </source>
</evidence>
<organism evidence="1 2">
    <name type="scientific">Oryza meyeriana var. granulata</name>
    <dbReference type="NCBI Taxonomy" id="110450"/>
    <lineage>
        <taxon>Eukaryota</taxon>
        <taxon>Viridiplantae</taxon>
        <taxon>Streptophyta</taxon>
        <taxon>Embryophyta</taxon>
        <taxon>Tracheophyta</taxon>
        <taxon>Spermatophyta</taxon>
        <taxon>Magnoliopsida</taxon>
        <taxon>Liliopsida</taxon>
        <taxon>Poales</taxon>
        <taxon>Poaceae</taxon>
        <taxon>BOP clade</taxon>
        <taxon>Oryzoideae</taxon>
        <taxon>Oryzeae</taxon>
        <taxon>Oryzinae</taxon>
        <taxon>Oryza</taxon>
        <taxon>Oryza meyeriana</taxon>
    </lineage>
</organism>
<dbReference type="Proteomes" id="UP000479710">
    <property type="component" value="Unassembled WGS sequence"/>
</dbReference>
<comment type="caution">
    <text evidence="1">The sequence shown here is derived from an EMBL/GenBank/DDBJ whole genome shotgun (WGS) entry which is preliminary data.</text>
</comment>
<sequence length="72" mass="8153">MIGALNDRHVLYCHVIEPRCVSRNEEHRRNVRLPLPPLAGTRTHPFFLVLASNINAVLLMVDEVVWDAVPLG</sequence>
<proteinExistence type="predicted"/>
<evidence type="ECO:0000313" key="1">
    <source>
        <dbReference type="EMBL" id="KAF0918047.1"/>
    </source>
</evidence>
<gene>
    <name evidence="1" type="ORF">E2562_021738</name>
</gene>
<name>A0A6G1E032_9ORYZ</name>
<dbReference type="EMBL" id="SPHZ02000005">
    <property type="protein sequence ID" value="KAF0918047.1"/>
    <property type="molecule type" value="Genomic_DNA"/>
</dbReference>
<dbReference type="AlphaFoldDB" id="A0A6G1E032"/>
<protein>
    <submittedName>
        <fullName evidence="1">Uncharacterized protein</fullName>
    </submittedName>
</protein>
<keyword evidence="2" id="KW-1185">Reference proteome</keyword>
<accession>A0A6G1E032</accession>
<reference evidence="1 2" key="1">
    <citation type="submission" date="2019-11" db="EMBL/GenBank/DDBJ databases">
        <title>Whole genome sequence of Oryza granulata.</title>
        <authorList>
            <person name="Li W."/>
        </authorList>
    </citation>
    <scope>NUCLEOTIDE SEQUENCE [LARGE SCALE GENOMIC DNA]</scope>
    <source>
        <strain evidence="2">cv. Menghai</strain>
        <tissue evidence="1">Leaf</tissue>
    </source>
</reference>